<accession>A0A9N8V3B6</accession>
<comment type="similarity">
    <text evidence="1">Belongs to the synaptojanin family.</text>
</comment>
<dbReference type="OrthoDB" id="405996at2759"/>
<dbReference type="Proteomes" id="UP000789706">
    <property type="component" value="Unassembled WGS sequence"/>
</dbReference>
<organism evidence="8 9">
    <name type="scientific">Diversispora eburnea</name>
    <dbReference type="NCBI Taxonomy" id="1213867"/>
    <lineage>
        <taxon>Eukaryota</taxon>
        <taxon>Fungi</taxon>
        <taxon>Fungi incertae sedis</taxon>
        <taxon>Mucoromycota</taxon>
        <taxon>Glomeromycotina</taxon>
        <taxon>Glomeromycetes</taxon>
        <taxon>Diversisporales</taxon>
        <taxon>Diversisporaceae</taxon>
        <taxon>Diversispora</taxon>
    </lineage>
</organism>
<dbReference type="InterPro" id="IPR046985">
    <property type="entry name" value="IP5"/>
</dbReference>
<dbReference type="EMBL" id="CAJVPK010000033">
    <property type="protein sequence ID" value="CAG8435695.1"/>
    <property type="molecule type" value="Genomic_DNA"/>
</dbReference>
<dbReference type="PROSITE" id="PS50275">
    <property type="entry name" value="SAC"/>
    <property type="match status" value="1"/>
</dbReference>
<name>A0A9N8V3B6_9GLOM</name>
<comment type="similarity">
    <text evidence="2">In the central section; belongs to the inositol 1,4,5-trisphosphate 5-phosphatase family.</text>
</comment>
<dbReference type="InterPro" id="IPR000300">
    <property type="entry name" value="IPPc"/>
</dbReference>
<feature type="domain" description="SAC" evidence="7">
    <location>
        <begin position="141"/>
        <end position="413"/>
    </location>
</feature>
<evidence type="ECO:0000256" key="2">
    <source>
        <dbReference type="ARBA" id="ARBA00009678"/>
    </source>
</evidence>
<dbReference type="EC" id="3.1.3.36" evidence="3"/>
<proteinExistence type="inferred from homology"/>
<evidence type="ECO:0000256" key="6">
    <source>
        <dbReference type="SAM" id="MobiDB-lite"/>
    </source>
</evidence>
<feature type="region of interest" description="Disordered" evidence="6">
    <location>
        <begin position="1162"/>
        <end position="1263"/>
    </location>
</feature>
<evidence type="ECO:0000256" key="1">
    <source>
        <dbReference type="ARBA" id="ARBA00008943"/>
    </source>
</evidence>
<evidence type="ECO:0000259" key="7">
    <source>
        <dbReference type="PROSITE" id="PS50275"/>
    </source>
</evidence>
<dbReference type="Pfam" id="PF02383">
    <property type="entry name" value="Syja_N"/>
    <property type="match status" value="1"/>
</dbReference>
<dbReference type="InterPro" id="IPR036691">
    <property type="entry name" value="Endo/exonu/phosph_ase_sf"/>
</dbReference>
<feature type="coiled-coil region" evidence="5">
    <location>
        <begin position="1419"/>
        <end position="1446"/>
    </location>
</feature>
<reference evidence="8" key="1">
    <citation type="submission" date="2021-06" db="EMBL/GenBank/DDBJ databases">
        <authorList>
            <person name="Kallberg Y."/>
            <person name="Tangrot J."/>
            <person name="Rosling A."/>
        </authorList>
    </citation>
    <scope>NUCLEOTIDE SEQUENCE</scope>
    <source>
        <strain evidence="8">AZ414A</strain>
    </source>
</reference>
<feature type="region of interest" description="Disordered" evidence="6">
    <location>
        <begin position="1077"/>
        <end position="1122"/>
    </location>
</feature>
<comment type="caution">
    <text evidence="8">The sequence shown here is derived from an EMBL/GenBank/DDBJ whole genome shotgun (WGS) entry which is preliminary data.</text>
</comment>
<feature type="compositionally biased region" description="Basic and acidic residues" evidence="6">
    <location>
        <begin position="1180"/>
        <end position="1194"/>
    </location>
</feature>
<protein>
    <recommendedName>
        <fullName evidence="3">phosphoinositide 5-phosphatase</fullName>
        <ecNumber evidence="3">3.1.3.36</ecNumber>
    </recommendedName>
</protein>
<dbReference type="SMART" id="SM00128">
    <property type="entry name" value="IPPc"/>
    <property type="match status" value="1"/>
</dbReference>
<dbReference type="Pfam" id="PF22669">
    <property type="entry name" value="Exo_endo_phos2"/>
    <property type="match status" value="1"/>
</dbReference>
<evidence type="ECO:0000313" key="9">
    <source>
        <dbReference type="Proteomes" id="UP000789706"/>
    </source>
</evidence>
<dbReference type="PANTHER" id="PTHR11200">
    <property type="entry name" value="INOSITOL 5-PHOSPHATASE"/>
    <property type="match status" value="1"/>
</dbReference>
<gene>
    <name evidence="8" type="ORF">DEBURN_LOCUS909</name>
</gene>
<evidence type="ECO:0000256" key="5">
    <source>
        <dbReference type="SAM" id="Coils"/>
    </source>
</evidence>
<keyword evidence="4" id="KW-0378">Hydrolase</keyword>
<dbReference type="PANTHER" id="PTHR11200:SF257">
    <property type="entry name" value="PHOSPHOINOSITIDE 5-PHOSPHATASE"/>
    <property type="match status" value="1"/>
</dbReference>
<keyword evidence="9" id="KW-1185">Reference proteome</keyword>
<dbReference type="Gene3D" id="3.60.10.10">
    <property type="entry name" value="Endonuclease/exonuclease/phosphatase"/>
    <property type="match status" value="1"/>
</dbReference>
<sequence length="1451" mass="165196">MQGYIYCRDKPRSIILRPISSSEKYNQLILSFKQITQNSDSRPKCNVRLLPESEIKLEEYRKLNQKPIFGCLGLLQLGDVVTKCHSIGEIRPQESVYRILNVEFYSLVNSSWDSLPSNSNNRTNFDENELQNNYIHPCYQLRKLLSNGHFYFSSDFDLTKTLSSRIKSNSSDKNTFDDHFLWNRFWIEELLKFRLNLDKEKQIEMDNSGFLDALICSNRASISVISKLSCKRAGTRYNTRGIDDDGNVANFTETILQMPSACYSYIQVRGSVPVVSHRIQLSRGAAATQPAVERHFNELKKRYGNVHIINLLGAKEGEFLLSDEYRNRIKSLNEKIGNIEKKIEKKIEIYNNEDNEVKISEFDFNGICKNGNYENANILIHDIRELLESSAFLVVDSATNTPICYQKGVFRTNYMYLMQIEINPYDIGNLYSRHSYLWAENGDSLSKIYAGTGALKSEYTRSGKLTWTGVLNDATKSMNRFYINNFQDKSKQEVIDLLLGKLMNSRKIEIHDPVNEMVRSDMKKRLNEFSEKSMINIFTGTYNLNGKLPCESLTPWLWAFSDQIVELKPQQIVYADPEKLNIWEDEINKTLNFIDHYVIIRSDQLVGTALVIYARADIVSNIRNVEYVMKKTGLGGMAGNKGAVAIRLDYDDTSICFVTAHLAAGQSNWADRNRDYRTINDGIIFKNGRNLNHHDNEQVRELIEMENFERLLNADQLTHEIAHGNAFTEYIEGPITFFPTYKYDDNSDNYDSSEKQRIPSWTDRILYRGNGTNKIRQIGYTRAELKISDHKPVMSSFDLETIKFDKKIKDKIKRELYFEKLKLVSKSNYNQDKITTKTIKDPTKNWNKVATNVRKVNNPLLPSHNYGLDDSKNNDKSKNFKNVAMKAVENTGPPVGILIDLNENNKSDELSKQFKGNSNNEELPLNIEISSSLPPLPPHNENIFLEDDDAFLSKAPSFTTTTTKQNEIKQGSKIPPIIKPKPKVIKRSSSQGLQDSQEEIKDNQNNCITIMSLEEFFKKPINNKEDATNISQKHKVNSSIINAATGFAFNKNQDTSHTSNLGDKSSVLSPRAFGSLRGNVRTLNDSPDQSDSSGSSSDETESSDSSVARVEQAKSKASSTIGSNVNLKNKSVDKNIQETNIDAAPKKARAKVSANMIISDFSDVGPQRHNDDSESFLNKYDSRSEVSRSKETTRQRRTNNIFNDSPRKVSFDANADPTFKPEIGYSRSDIRSDVSWGSDPVSNRQDDSYYNNNNKYQSNPRYINKLSSDAPRTWSEVTYRPQDARTDISYRSDPGFSGQPNRRTTASYMTERVPASIDENNLFFSNSHSSSPHEKAKHKPRVSMGAMMDVSNELMSLSSDPKIQRKVSSQLILIIISNKSLITLNSSLDATIKEQALKLANLPSFESIVSTQQQQLDHILKVEKLMDVLSNKMSEQETEIKTLKDKLCEVA</sequence>
<keyword evidence="5" id="KW-0175">Coiled coil</keyword>
<feature type="compositionally biased region" description="Low complexity" evidence="6">
    <location>
        <begin position="1085"/>
        <end position="1097"/>
    </location>
</feature>
<feature type="compositionally biased region" description="Low complexity" evidence="6">
    <location>
        <begin position="1248"/>
        <end position="1259"/>
    </location>
</feature>
<feature type="coiled-coil region" evidence="5">
    <location>
        <begin position="322"/>
        <end position="349"/>
    </location>
</feature>
<evidence type="ECO:0000256" key="3">
    <source>
        <dbReference type="ARBA" id="ARBA00013044"/>
    </source>
</evidence>
<dbReference type="SUPFAM" id="SSF56219">
    <property type="entry name" value="DNase I-like"/>
    <property type="match status" value="1"/>
</dbReference>
<dbReference type="InterPro" id="IPR002013">
    <property type="entry name" value="SAC_dom"/>
</dbReference>
<dbReference type="GO" id="GO:0004439">
    <property type="term" value="F:phosphatidylinositol-4,5-bisphosphate 5-phosphatase activity"/>
    <property type="evidence" value="ECO:0007669"/>
    <property type="project" value="UniProtKB-EC"/>
</dbReference>
<evidence type="ECO:0000256" key="4">
    <source>
        <dbReference type="ARBA" id="ARBA00022801"/>
    </source>
</evidence>
<evidence type="ECO:0000313" key="8">
    <source>
        <dbReference type="EMBL" id="CAG8435695.1"/>
    </source>
</evidence>
<dbReference type="GO" id="GO:0046856">
    <property type="term" value="P:phosphatidylinositol dephosphorylation"/>
    <property type="evidence" value="ECO:0007669"/>
    <property type="project" value="InterPro"/>
</dbReference>